<protein>
    <submittedName>
        <fullName evidence="2">GH11792</fullName>
    </submittedName>
</protein>
<evidence type="ECO:0000256" key="1">
    <source>
        <dbReference type="SAM" id="MobiDB-lite"/>
    </source>
</evidence>
<feature type="region of interest" description="Disordered" evidence="1">
    <location>
        <begin position="110"/>
        <end position="233"/>
    </location>
</feature>
<reference evidence="2 3" key="1">
    <citation type="journal article" date="2007" name="Nature">
        <title>Evolution of genes and genomes on the Drosophila phylogeny.</title>
        <authorList>
            <consortium name="Drosophila 12 Genomes Consortium"/>
            <person name="Clark A.G."/>
            <person name="Eisen M.B."/>
            <person name="Smith D.R."/>
            <person name="Bergman C.M."/>
            <person name="Oliver B."/>
            <person name="Markow T.A."/>
            <person name="Kaufman T.C."/>
            <person name="Kellis M."/>
            <person name="Gelbart W."/>
            <person name="Iyer V.N."/>
            <person name="Pollard D.A."/>
            <person name="Sackton T.B."/>
            <person name="Larracuente A.M."/>
            <person name="Singh N.D."/>
            <person name="Abad J.P."/>
            <person name="Abt D.N."/>
            <person name="Adryan B."/>
            <person name="Aguade M."/>
            <person name="Akashi H."/>
            <person name="Anderson W.W."/>
            <person name="Aquadro C.F."/>
            <person name="Ardell D.H."/>
            <person name="Arguello R."/>
            <person name="Artieri C.G."/>
            <person name="Barbash D.A."/>
            <person name="Barker D."/>
            <person name="Barsanti P."/>
            <person name="Batterham P."/>
            <person name="Batzoglou S."/>
            <person name="Begun D."/>
            <person name="Bhutkar A."/>
            <person name="Blanco E."/>
            <person name="Bosak S.A."/>
            <person name="Bradley R.K."/>
            <person name="Brand A.D."/>
            <person name="Brent M.R."/>
            <person name="Brooks A.N."/>
            <person name="Brown R.H."/>
            <person name="Butlin R.K."/>
            <person name="Caggese C."/>
            <person name="Calvi B.R."/>
            <person name="Bernardo de Carvalho A."/>
            <person name="Caspi A."/>
            <person name="Castrezana S."/>
            <person name="Celniker S.E."/>
            <person name="Chang J.L."/>
            <person name="Chapple C."/>
            <person name="Chatterji S."/>
            <person name="Chinwalla A."/>
            <person name="Civetta A."/>
            <person name="Clifton S.W."/>
            <person name="Comeron J.M."/>
            <person name="Costello J.C."/>
            <person name="Coyne J.A."/>
            <person name="Daub J."/>
            <person name="David R.G."/>
            <person name="Delcher A.L."/>
            <person name="Delehaunty K."/>
            <person name="Do C.B."/>
            <person name="Ebling H."/>
            <person name="Edwards K."/>
            <person name="Eickbush T."/>
            <person name="Evans J.D."/>
            <person name="Filipski A."/>
            <person name="Findeiss S."/>
            <person name="Freyhult E."/>
            <person name="Fulton L."/>
            <person name="Fulton R."/>
            <person name="Garcia A.C."/>
            <person name="Gardiner A."/>
            <person name="Garfield D.A."/>
            <person name="Garvin B.E."/>
            <person name="Gibson G."/>
            <person name="Gilbert D."/>
            <person name="Gnerre S."/>
            <person name="Godfrey J."/>
            <person name="Good R."/>
            <person name="Gotea V."/>
            <person name="Gravely B."/>
            <person name="Greenberg A.J."/>
            <person name="Griffiths-Jones S."/>
            <person name="Gross S."/>
            <person name="Guigo R."/>
            <person name="Gustafson E.A."/>
            <person name="Haerty W."/>
            <person name="Hahn M.W."/>
            <person name="Halligan D.L."/>
            <person name="Halpern A.L."/>
            <person name="Halter G.M."/>
            <person name="Han M.V."/>
            <person name="Heger A."/>
            <person name="Hillier L."/>
            <person name="Hinrichs A.S."/>
            <person name="Holmes I."/>
            <person name="Hoskins R.A."/>
            <person name="Hubisz M.J."/>
            <person name="Hultmark D."/>
            <person name="Huntley M.A."/>
            <person name="Jaffe D.B."/>
            <person name="Jagadeeshan S."/>
            <person name="Jeck W.R."/>
            <person name="Johnson J."/>
            <person name="Jones C.D."/>
            <person name="Jordan W.C."/>
            <person name="Karpen G.H."/>
            <person name="Kataoka E."/>
            <person name="Keightley P.D."/>
            <person name="Kheradpour P."/>
            <person name="Kirkness E.F."/>
            <person name="Koerich L.B."/>
            <person name="Kristiansen K."/>
            <person name="Kudrna D."/>
            <person name="Kulathinal R.J."/>
            <person name="Kumar S."/>
            <person name="Kwok R."/>
            <person name="Lander E."/>
            <person name="Langley C.H."/>
            <person name="Lapoint R."/>
            <person name="Lazzaro B.P."/>
            <person name="Lee S.J."/>
            <person name="Levesque L."/>
            <person name="Li R."/>
            <person name="Lin C.F."/>
            <person name="Lin M.F."/>
            <person name="Lindblad-Toh K."/>
            <person name="Llopart A."/>
            <person name="Long M."/>
            <person name="Low L."/>
            <person name="Lozovsky E."/>
            <person name="Lu J."/>
            <person name="Luo M."/>
            <person name="Machado C.A."/>
            <person name="Makalowski W."/>
            <person name="Marzo M."/>
            <person name="Matsuda M."/>
            <person name="Matzkin L."/>
            <person name="McAllister B."/>
            <person name="McBride C.S."/>
            <person name="McKernan B."/>
            <person name="McKernan K."/>
            <person name="Mendez-Lago M."/>
            <person name="Minx P."/>
            <person name="Mollenhauer M.U."/>
            <person name="Montooth K."/>
            <person name="Mount S.M."/>
            <person name="Mu X."/>
            <person name="Myers E."/>
            <person name="Negre B."/>
            <person name="Newfeld S."/>
            <person name="Nielsen R."/>
            <person name="Noor M.A."/>
            <person name="O'Grady P."/>
            <person name="Pachter L."/>
            <person name="Papaceit M."/>
            <person name="Parisi M.J."/>
            <person name="Parisi M."/>
            <person name="Parts L."/>
            <person name="Pedersen J.S."/>
            <person name="Pesole G."/>
            <person name="Phillippy A.M."/>
            <person name="Ponting C.P."/>
            <person name="Pop M."/>
            <person name="Porcelli D."/>
            <person name="Powell J.R."/>
            <person name="Prohaska S."/>
            <person name="Pruitt K."/>
            <person name="Puig M."/>
            <person name="Quesneville H."/>
            <person name="Ram K.R."/>
            <person name="Rand D."/>
            <person name="Rasmussen M.D."/>
            <person name="Reed L.K."/>
            <person name="Reenan R."/>
            <person name="Reily A."/>
            <person name="Remington K.A."/>
            <person name="Rieger T.T."/>
            <person name="Ritchie M.G."/>
            <person name="Robin C."/>
            <person name="Rogers Y.H."/>
            <person name="Rohde C."/>
            <person name="Rozas J."/>
            <person name="Rubenfield M.J."/>
            <person name="Ruiz A."/>
            <person name="Russo S."/>
            <person name="Salzberg S.L."/>
            <person name="Sanchez-Gracia A."/>
            <person name="Saranga D.J."/>
            <person name="Sato H."/>
            <person name="Schaeffer S.W."/>
            <person name="Schatz M.C."/>
            <person name="Schlenke T."/>
            <person name="Schwartz R."/>
            <person name="Segarra C."/>
            <person name="Singh R.S."/>
            <person name="Sirot L."/>
            <person name="Sirota M."/>
            <person name="Sisneros N.B."/>
            <person name="Smith C.D."/>
            <person name="Smith T.F."/>
            <person name="Spieth J."/>
            <person name="Stage D.E."/>
            <person name="Stark A."/>
            <person name="Stephan W."/>
            <person name="Strausberg R.L."/>
            <person name="Strempel S."/>
            <person name="Sturgill D."/>
            <person name="Sutton G."/>
            <person name="Sutton G.G."/>
            <person name="Tao W."/>
            <person name="Teichmann S."/>
            <person name="Tobari Y.N."/>
            <person name="Tomimura Y."/>
            <person name="Tsolas J.M."/>
            <person name="Valente V.L."/>
            <person name="Venter E."/>
            <person name="Venter J.C."/>
            <person name="Vicario S."/>
            <person name="Vieira F.G."/>
            <person name="Vilella A.J."/>
            <person name="Villasante A."/>
            <person name="Walenz B."/>
            <person name="Wang J."/>
            <person name="Wasserman M."/>
            <person name="Watts T."/>
            <person name="Wilson D."/>
            <person name="Wilson R.K."/>
            <person name="Wing R.A."/>
            <person name="Wolfner M.F."/>
            <person name="Wong A."/>
            <person name="Wong G.K."/>
            <person name="Wu C.I."/>
            <person name="Wu G."/>
            <person name="Yamamoto D."/>
            <person name="Yang H.P."/>
            <person name="Yang S.P."/>
            <person name="Yorke J.A."/>
            <person name="Yoshida K."/>
            <person name="Zdobnov E."/>
            <person name="Zhang P."/>
            <person name="Zhang Y."/>
            <person name="Zimin A.V."/>
            <person name="Baldwin J."/>
            <person name="Abdouelleil A."/>
            <person name="Abdulkadir J."/>
            <person name="Abebe A."/>
            <person name="Abera B."/>
            <person name="Abreu J."/>
            <person name="Acer S.C."/>
            <person name="Aftuck L."/>
            <person name="Alexander A."/>
            <person name="An P."/>
            <person name="Anderson E."/>
            <person name="Anderson S."/>
            <person name="Arachi H."/>
            <person name="Azer M."/>
            <person name="Bachantsang P."/>
            <person name="Barry A."/>
            <person name="Bayul T."/>
            <person name="Berlin A."/>
            <person name="Bessette D."/>
            <person name="Bloom T."/>
            <person name="Blye J."/>
            <person name="Boguslavskiy L."/>
            <person name="Bonnet C."/>
            <person name="Boukhgalter B."/>
            <person name="Bourzgui I."/>
            <person name="Brown A."/>
            <person name="Cahill P."/>
            <person name="Channer S."/>
            <person name="Cheshatsang Y."/>
            <person name="Chuda L."/>
            <person name="Citroen M."/>
            <person name="Collymore A."/>
            <person name="Cooke P."/>
            <person name="Costello M."/>
            <person name="D'Aco K."/>
            <person name="Daza R."/>
            <person name="De Haan G."/>
            <person name="DeGray S."/>
            <person name="DeMaso C."/>
            <person name="Dhargay N."/>
            <person name="Dooley K."/>
            <person name="Dooley E."/>
            <person name="Doricent M."/>
            <person name="Dorje P."/>
            <person name="Dorjee K."/>
            <person name="Dupes A."/>
            <person name="Elong R."/>
            <person name="Falk J."/>
            <person name="Farina A."/>
            <person name="Faro S."/>
            <person name="Ferguson D."/>
            <person name="Fisher S."/>
            <person name="Foley C.D."/>
            <person name="Franke A."/>
            <person name="Friedrich D."/>
            <person name="Gadbois L."/>
            <person name="Gearin G."/>
            <person name="Gearin C.R."/>
            <person name="Giannoukos G."/>
            <person name="Goode T."/>
            <person name="Graham J."/>
            <person name="Grandbois E."/>
            <person name="Grewal S."/>
            <person name="Gyaltsen K."/>
            <person name="Hafez N."/>
            <person name="Hagos B."/>
            <person name="Hall J."/>
            <person name="Henson C."/>
            <person name="Hollinger A."/>
            <person name="Honan T."/>
            <person name="Huard M.D."/>
            <person name="Hughes L."/>
            <person name="Hurhula B."/>
            <person name="Husby M.E."/>
            <person name="Kamat A."/>
            <person name="Kanga B."/>
            <person name="Kashin S."/>
            <person name="Khazanovich D."/>
            <person name="Kisner P."/>
            <person name="Lance K."/>
            <person name="Lara M."/>
            <person name="Lee W."/>
            <person name="Lennon N."/>
            <person name="Letendre F."/>
            <person name="LeVine R."/>
            <person name="Lipovsky A."/>
            <person name="Liu X."/>
            <person name="Liu J."/>
            <person name="Liu S."/>
            <person name="Lokyitsang T."/>
            <person name="Lokyitsang Y."/>
            <person name="Lubonja R."/>
            <person name="Lui A."/>
            <person name="MacDonald P."/>
            <person name="Magnisalis V."/>
            <person name="Maru K."/>
            <person name="Matthews C."/>
            <person name="McCusker W."/>
            <person name="McDonough S."/>
            <person name="Mehta T."/>
            <person name="Meldrim J."/>
            <person name="Meneus L."/>
            <person name="Mihai O."/>
            <person name="Mihalev A."/>
            <person name="Mihova T."/>
            <person name="Mittelman R."/>
            <person name="Mlenga V."/>
            <person name="Montmayeur A."/>
            <person name="Mulrain L."/>
            <person name="Navidi A."/>
            <person name="Naylor J."/>
            <person name="Negash T."/>
            <person name="Nguyen T."/>
            <person name="Nguyen N."/>
            <person name="Nicol R."/>
            <person name="Norbu C."/>
            <person name="Norbu N."/>
            <person name="Novod N."/>
            <person name="O'Neill B."/>
            <person name="Osman S."/>
            <person name="Markiewicz E."/>
            <person name="Oyono O.L."/>
            <person name="Patti C."/>
            <person name="Phunkhang P."/>
            <person name="Pierre F."/>
            <person name="Priest M."/>
            <person name="Raghuraman S."/>
            <person name="Rege F."/>
            <person name="Reyes R."/>
            <person name="Rise C."/>
            <person name="Rogov P."/>
            <person name="Ross K."/>
            <person name="Ryan E."/>
            <person name="Settipalli S."/>
            <person name="Shea T."/>
            <person name="Sherpa N."/>
            <person name="Shi L."/>
            <person name="Shih D."/>
            <person name="Sparrow T."/>
            <person name="Spaulding J."/>
            <person name="Stalker J."/>
            <person name="Stange-Thomann N."/>
            <person name="Stavropoulos S."/>
            <person name="Stone C."/>
            <person name="Strader C."/>
            <person name="Tesfaye S."/>
            <person name="Thomson T."/>
            <person name="Thoulutsang Y."/>
            <person name="Thoulutsang D."/>
            <person name="Topham K."/>
            <person name="Topping I."/>
            <person name="Tsamla T."/>
            <person name="Vassiliev H."/>
            <person name="Vo A."/>
            <person name="Wangchuk T."/>
            <person name="Wangdi T."/>
            <person name="Weiand M."/>
            <person name="Wilkinson J."/>
            <person name="Wilson A."/>
            <person name="Yadav S."/>
            <person name="Young G."/>
            <person name="Yu Q."/>
            <person name="Zembek L."/>
            <person name="Zhong D."/>
            <person name="Zimmer A."/>
            <person name="Zwirko Z."/>
            <person name="Jaffe D.B."/>
            <person name="Alvarez P."/>
            <person name="Brockman W."/>
            <person name="Butler J."/>
            <person name="Chin C."/>
            <person name="Gnerre S."/>
            <person name="Grabherr M."/>
            <person name="Kleber M."/>
            <person name="Mauceli E."/>
            <person name="MacCallum I."/>
        </authorList>
    </citation>
    <scope>NUCLEOTIDE SEQUENCE [LARGE SCALE GENOMIC DNA]</scope>
    <source>
        <strain evidence="3">Tucson 15287-2541.00</strain>
    </source>
</reference>
<dbReference type="HOGENOM" id="CLU_076980_0_0_1"/>
<feature type="compositionally biased region" description="Acidic residues" evidence="1">
    <location>
        <begin position="138"/>
        <end position="172"/>
    </location>
</feature>
<gene>
    <name evidence="2" type="primary">Dgri\GH11792</name>
    <name evidence="2" type="ORF">Dgri_GH11792</name>
</gene>
<dbReference type="PhylomeDB" id="B4K0D1"/>
<dbReference type="eggNOG" id="ENOG502TBDN">
    <property type="taxonomic scope" value="Eukaryota"/>
</dbReference>
<dbReference type="InParanoid" id="B4K0D1"/>
<feature type="region of interest" description="Disordered" evidence="1">
    <location>
        <begin position="1"/>
        <end position="24"/>
    </location>
</feature>
<proteinExistence type="predicted"/>
<organism evidence="3">
    <name type="scientific">Drosophila grimshawi</name>
    <name type="common">Hawaiian fruit fly</name>
    <name type="synonym">Idiomyia grimshawi</name>
    <dbReference type="NCBI Taxonomy" id="7222"/>
    <lineage>
        <taxon>Eukaryota</taxon>
        <taxon>Metazoa</taxon>
        <taxon>Ecdysozoa</taxon>
        <taxon>Arthropoda</taxon>
        <taxon>Hexapoda</taxon>
        <taxon>Insecta</taxon>
        <taxon>Pterygota</taxon>
        <taxon>Neoptera</taxon>
        <taxon>Endopterygota</taxon>
        <taxon>Diptera</taxon>
        <taxon>Brachycera</taxon>
        <taxon>Muscomorpha</taxon>
        <taxon>Ephydroidea</taxon>
        <taxon>Drosophilidae</taxon>
        <taxon>Drosophila</taxon>
        <taxon>Hawaiian Drosophila</taxon>
    </lineage>
</organism>
<dbReference type="EMBL" id="CH916414">
    <property type="protein sequence ID" value="EDV94277.1"/>
    <property type="molecule type" value="Genomic_DNA"/>
</dbReference>
<dbReference type="Proteomes" id="UP000001070">
    <property type="component" value="Unassembled WGS sequence"/>
</dbReference>
<feature type="region of interest" description="Disordered" evidence="1">
    <location>
        <begin position="248"/>
        <end position="288"/>
    </location>
</feature>
<evidence type="ECO:0000313" key="3">
    <source>
        <dbReference type="Proteomes" id="UP000001070"/>
    </source>
</evidence>
<dbReference type="AlphaFoldDB" id="B4K0D1"/>
<feature type="compositionally biased region" description="Low complexity" evidence="1">
    <location>
        <begin position="1"/>
        <end position="10"/>
    </location>
</feature>
<keyword evidence="3" id="KW-1185">Reference proteome</keyword>
<name>B4K0D1_DROGR</name>
<accession>B4K0D1</accession>
<evidence type="ECO:0000313" key="2">
    <source>
        <dbReference type="EMBL" id="EDV94277.1"/>
    </source>
</evidence>
<sequence>MQSTPGARSARGARREALSPASHLRIRHSDELELLASPLHFPSVDGDSPSERGEGEGASPPHAPSIGEDAVVDAVPEADEEALPRHRCYLSDMDDVNPEWLRWQYPELPLTPEADTTEAWCAGPRPRIDSWPSTVLIETDETEDSEGETEGPGTLDEEEPMLISSEDDEDTGEERRSSASPVNPDDEETMPWPPETPEPEIIVISDEEKEEEQRDDAVEAQGQGERPQIPSPTVTATYARAFADGDWRHQRQSSAPEGEAGWQELPPPAWPPGITAMADAQPGPSRRASRIVWQEGHRYRVKTSMRGTRVFRKV</sequence>
<feature type="region of interest" description="Disordered" evidence="1">
    <location>
        <begin position="37"/>
        <end position="86"/>
    </location>
</feature>